<evidence type="ECO:0000256" key="5">
    <source>
        <dbReference type="ARBA" id="ARBA00022801"/>
    </source>
</evidence>
<dbReference type="GO" id="GO:0046677">
    <property type="term" value="P:response to antibiotic"/>
    <property type="evidence" value="ECO:0007669"/>
    <property type="project" value="UniProtKB-UniRule"/>
</dbReference>
<dbReference type="GO" id="GO:0017001">
    <property type="term" value="P:antibiotic catabolic process"/>
    <property type="evidence" value="ECO:0007669"/>
    <property type="project" value="InterPro"/>
</dbReference>
<dbReference type="GO" id="GO:0008800">
    <property type="term" value="F:beta-lactamase activity"/>
    <property type="evidence" value="ECO:0007669"/>
    <property type="project" value="UniProtKB-UniRule"/>
</dbReference>
<dbReference type="PROSITE" id="PS00337">
    <property type="entry name" value="BETA_LACTAMASE_D"/>
    <property type="match status" value="1"/>
</dbReference>
<dbReference type="NCBIfam" id="NF012161">
    <property type="entry name" value="bla_class_D_main"/>
    <property type="match status" value="1"/>
</dbReference>
<dbReference type="SUPFAM" id="SSF56601">
    <property type="entry name" value="beta-lactamase/transpeptidase-like"/>
    <property type="match status" value="1"/>
</dbReference>
<comment type="caution">
    <text evidence="10">The sequence shown here is derived from an EMBL/GenBank/DDBJ whole genome shotgun (WGS) entry which is preliminary data.</text>
</comment>
<comment type="catalytic activity">
    <reaction evidence="1 8">
        <text>a beta-lactam + H2O = a substituted beta-amino acid</text>
        <dbReference type="Rhea" id="RHEA:20401"/>
        <dbReference type="ChEBI" id="CHEBI:15377"/>
        <dbReference type="ChEBI" id="CHEBI:35627"/>
        <dbReference type="ChEBI" id="CHEBI:140347"/>
        <dbReference type="EC" id="3.5.2.6"/>
    </reaction>
</comment>
<protein>
    <recommendedName>
        <fullName evidence="3 8">Beta-lactamase</fullName>
        <ecNumber evidence="3 8">3.5.2.6</ecNumber>
    </recommendedName>
</protein>
<dbReference type="InterPro" id="IPR001460">
    <property type="entry name" value="PCN-bd_Tpept"/>
</dbReference>
<dbReference type="Proteomes" id="UP000579281">
    <property type="component" value="Unassembled WGS sequence"/>
</dbReference>
<dbReference type="EC" id="3.5.2.6" evidence="3 8"/>
<evidence type="ECO:0000256" key="7">
    <source>
        <dbReference type="PIRSR" id="PIRSR602137-50"/>
    </source>
</evidence>
<evidence type="ECO:0000313" key="10">
    <source>
        <dbReference type="EMBL" id="MBB6217977.1"/>
    </source>
</evidence>
<evidence type="ECO:0000256" key="1">
    <source>
        <dbReference type="ARBA" id="ARBA00001526"/>
    </source>
</evidence>
<proteinExistence type="inferred from homology"/>
<dbReference type="Gene3D" id="3.40.710.10">
    <property type="entry name" value="DD-peptidase/beta-lactamase superfamily"/>
    <property type="match status" value="1"/>
</dbReference>
<keyword evidence="6 8" id="KW-0046">Antibiotic resistance</keyword>
<evidence type="ECO:0000256" key="3">
    <source>
        <dbReference type="ARBA" id="ARBA00012865"/>
    </source>
</evidence>
<dbReference type="Pfam" id="PF00905">
    <property type="entry name" value="Transpeptidase"/>
    <property type="match status" value="1"/>
</dbReference>
<dbReference type="InterPro" id="IPR002137">
    <property type="entry name" value="Beta-lactam_class-D_AS"/>
</dbReference>
<evidence type="ECO:0000256" key="6">
    <source>
        <dbReference type="ARBA" id="ARBA00023251"/>
    </source>
</evidence>
<dbReference type="GO" id="GO:0008658">
    <property type="term" value="F:penicillin binding"/>
    <property type="evidence" value="ECO:0007669"/>
    <property type="project" value="InterPro"/>
</dbReference>
<evidence type="ECO:0000256" key="2">
    <source>
        <dbReference type="ARBA" id="ARBA00007898"/>
    </source>
</evidence>
<evidence type="ECO:0000259" key="9">
    <source>
        <dbReference type="Pfam" id="PF00905"/>
    </source>
</evidence>
<evidence type="ECO:0000256" key="4">
    <source>
        <dbReference type="ARBA" id="ARBA00022729"/>
    </source>
</evidence>
<reference evidence="10 11" key="1">
    <citation type="submission" date="2020-08" db="EMBL/GenBank/DDBJ databases">
        <title>Genomic Encyclopedia of Type Strains, Phase IV (KMG-IV): sequencing the most valuable type-strain genomes for metagenomic binning, comparative biology and taxonomic classification.</title>
        <authorList>
            <person name="Goeker M."/>
        </authorList>
    </citation>
    <scope>NUCLEOTIDE SEQUENCE [LARGE SCALE GENOMIC DNA]</scope>
    <source>
        <strain evidence="10 11">DSM 103526</strain>
    </source>
</reference>
<dbReference type="GO" id="GO:0071555">
    <property type="term" value="P:cell wall organization"/>
    <property type="evidence" value="ECO:0007669"/>
    <property type="project" value="TreeGrafter"/>
</dbReference>
<keyword evidence="11" id="KW-1185">Reference proteome</keyword>
<organism evidence="10 11">
    <name type="scientific">Anaerosolibacter carboniphilus</name>
    <dbReference type="NCBI Taxonomy" id="1417629"/>
    <lineage>
        <taxon>Bacteria</taxon>
        <taxon>Bacillati</taxon>
        <taxon>Bacillota</taxon>
        <taxon>Clostridia</taxon>
        <taxon>Peptostreptococcales</taxon>
        <taxon>Thermotaleaceae</taxon>
        <taxon>Anaerosolibacter</taxon>
    </lineage>
</organism>
<dbReference type="PANTHER" id="PTHR30627:SF6">
    <property type="entry name" value="BETA-LACTAMASE YBXI-RELATED"/>
    <property type="match status" value="1"/>
</dbReference>
<dbReference type="PANTHER" id="PTHR30627">
    <property type="entry name" value="PEPTIDOGLYCAN D,D-TRANSPEPTIDASE"/>
    <property type="match status" value="1"/>
</dbReference>
<feature type="modified residue" description="N6-carboxylysine" evidence="7">
    <location>
        <position position="94"/>
    </location>
</feature>
<dbReference type="EMBL" id="JACHEN010000031">
    <property type="protein sequence ID" value="MBB6217977.1"/>
    <property type="molecule type" value="Genomic_DNA"/>
</dbReference>
<name>A0A841KX92_9FIRM</name>
<keyword evidence="4" id="KW-0732">Signal</keyword>
<gene>
    <name evidence="10" type="ORF">HNQ80_004114</name>
</gene>
<feature type="active site" description="Acyl-ester intermediate" evidence="7">
    <location>
        <position position="91"/>
    </location>
</feature>
<evidence type="ECO:0000256" key="8">
    <source>
        <dbReference type="RuleBase" id="RU361140"/>
    </source>
</evidence>
<dbReference type="GO" id="GO:0005886">
    <property type="term" value="C:plasma membrane"/>
    <property type="evidence" value="ECO:0007669"/>
    <property type="project" value="TreeGrafter"/>
</dbReference>
<dbReference type="PROSITE" id="PS51257">
    <property type="entry name" value="PROKAR_LIPOPROTEIN"/>
    <property type="match status" value="1"/>
</dbReference>
<evidence type="ECO:0000313" key="11">
    <source>
        <dbReference type="Proteomes" id="UP000579281"/>
    </source>
</evidence>
<dbReference type="InterPro" id="IPR012338">
    <property type="entry name" value="Beta-lactam/transpept-like"/>
</dbReference>
<dbReference type="InterPro" id="IPR050515">
    <property type="entry name" value="Beta-lactam/transpept"/>
</dbReference>
<dbReference type="AlphaFoldDB" id="A0A841KX92"/>
<accession>A0A841KX92</accession>
<comment type="similarity">
    <text evidence="2 8">Belongs to the class-D beta-lactamase family.</text>
</comment>
<sequence length="286" mass="32093">MRKALAMVFILVLILAVACSISLKEESPIATIESSEPTPTVNDTAVENIKVEDLSQYFTGYDGTFVLFDKKLGEYIIYNEPKSKKRVPPCSTFKIVNSLIGLDTGVVQDENSVYKWDGKKRSIEEWNRDHTLASAVKYSAVWYFQELARNVGSERMQSHLDEMNYGNRDISAGIDKFWLQSSLEVSPVEQVDMLRKLYDYQLPFSKRSVDIVKKIIINSEENGVILSAKTGSGEKAGKGINGWYVGCVENDDNVYFFATNIEAENNAAGVKAKEITINILTDKNIL</sequence>
<feature type="domain" description="Penicillin-binding protein transpeptidase" evidence="9">
    <location>
        <begin position="63"/>
        <end position="280"/>
    </location>
</feature>
<dbReference type="RefSeq" id="WP_243183445.1">
    <property type="nucleotide sequence ID" value="NZ_JACHEN010000031.1"/>
</dbReference>
<keyword evidence="5 8" id="KW-0378">Hydrolase</keyword>